<evidence type="ECO:0000313" key="3">
    <source>
        <dbReference type="Proteomes" id="UP000617340"/>
    </source>
</evidence>
<reference evidence="2" key="1">
    <citation type="journal article" date="2020" name="G3 (Bethesda)">
        <title>High-Quality Assemblies for Three Invasive Social Wasps from the &lt;i&gt;Vespula&lt;/i&gt; Genus.</title>
        <authorList>
            <person name="Harrop T.W.R."/>
            <person name="Guhlin J."/>
            <person name="McLaughlin G.M."/>
            <person name="Permina E."/>
            <person name="Stockwell P."/>
            <person name="Gilligan J."/>
            <person name="Le Lec M.F."/>
            <person name="Gruber M.A.M."/>
            <person name="Quinn O."/>
            <person name="Lovegrove M."/>
            <person name="Duncan E.J."/>
            <person name="Remnant E.J."/>
            <person name="Van Eeckhoven J."/>
            <person name="Graham B."/>
            <person name="Knapp R.A."/>
            <person name="Langford K.W."/>
            <person name="Kronenberg Z."/>
            <person name="Press M.O."/>
            <person name="Eacker S.M."/>
            <person name="Wilson-Rankin E.E."/>
            <person name="Purcell J."/>
            <person name="Lester P.J."/>
            <person name="Dearden P.K."/>
        </authorList>
    </citation>
    <scope>NUCLEOTIDE SEQUENCE</scope>
    <source>
        <strain evidence="2">Linc-1</strain>
    </source>
</reference>
<dbReference type="Proteomes" id="UP000617340">
    <property type="component" value="Unassembled WGS sequence"/>
</dbReference>
<organism evidence="2 3">
    <name type="scientific">Vespula germanica</name>
    <name type="common">German yellow jacket</name>
    <name type="synonym">Paravespula germanica</name>
    <dbReference type="NCBI Taxonomy" id="30212"/>
    <lineage>
        <taxon>Eukaryota</taxon>
        <taxon>Metazoa</taxon>
        <taxon>Ecdysozoa</taxon>
        <taxon>Arthropoda</taxon>
        <taxon>Hexapoda</taxon>
        <taxon>Insecta</taxon>
        <taxon>Pterygota</taxon>
        <taxon>Neoptera</taxon>
        <taxon>Endopterygota</taxon>
        <taxon>Hymenoptera</taxon>
        <taxon>Apocrita</taxon>
        <taxon>Aculeata</taxon>
        <taxon>Vespoidea</taxon>
        <taxon>Vespidae</taxon>
        <taxon>Vespinae</taxon>
        <taxon>Vespula</taxon>
    </lineage>
</organism>
<accession>A0A834JIU3</accession>
<dbReference type="PROSITE" id="PS00018">
    <property type="entry name" value="EF_HAND_1"/>
    <property type="match status" value="1"/>
</dbReference>
<sequence>MRRIRLTQRVVDSFHGTTKIENFLRTRKNSTDDITLTNFPRKRDYDNDDDDDYDYDDYDYDDDDDDDDDEDADNEVDEDDVVGCFNSTSSSSHVATPWLPRATLILF</sequence>
<keyword evidence="3" id="KW-1185">Reference proteome</keyword>
<evidence type="ECO:0000256" key="1">
    <source>
        <dbReference type="SAM" id="MobiDB-lite"/>
    </source>
</evidence>
<evidence type="ECO:0000313" key="2">
    <source>
        <dbReference type="EMBL" id="KAF7388376.1"/>
    </source>
</evidence>
<feature type="compositionally biased region" description="Polar residues" evidence="1">
    <location>
        <begin position="85"/>
        <end position="94"/>
    </location>
</feature>
<proteinExistence type="predicted"/>
<dbReference type="AlphaFoldDB" id="A0A834JIU3"/>
<dbReference type="InterPro" id="IPR018247">
    <property type="entry name" value="EF_Hand_1_Ca_BS"/>
</dbReference>
<dbReference type="EMBL" id="JACSDZ010000013">
    <property type="protein sequence ID" value="KAF7388376.1"/>
    <property type="molecule type" value="Genomic_DNA"/>
</dbReference>
<name>A0A834JIU3_VESGE</name>
<feature type="region of interest" description="Disordered" evidence="1">
    <location>
        <begin position="37"/>
        <end position="94"/>
    </location>
</feature>
<feature type="compositionally biased region" description="Acidic residues" evidence="1">
    <location>
        <begin position="46"/>
        <end position="81"/>
    </location>
</feature>
<gene>
    <name evidence="2" type="ORF">HZH68_012318</name>
</gene>
<comment type="caution">
    <text evidence="2">The sequence shown here is derived from an EMBL/GenBank/DDBJ whole genome shotgun (WGS) entry which is preliminary data.</text>
</comment>
<protein>
    <submittedName>
        <fullName evidence="2">Uncharacterized protein</fullName>
    </submittedName>
</protein>